<dbReference type="Pfam" id="PF01381">
    <property type="entry name" value="HTH_3"/>
    <property type="match status" value="1"/>
</dbReference>
<evidence type="ECO:0000256" key="2">
    <source>
        <dbReference type="SAM" id="Phobius"/>
    </source>
</evidence>
<keyword evidence="2" id="KW-0812">Transmembrane</keyword>
<keyword evidence="2" id="KW-1133">Transmembrane helix</keyword>
<feature type="transmembrane region" description="Helical" evidence="2">
    <location>
        <begin position="271"/>
        <end position="292"/>
    </location>
</feature>
<keyword evidence="5" id="KW-1185">Reference proteome</keyword>
<organism evidence="4 5">
    <name type="scientific">Candidatus Pseudoramibacter fermentans</name>
    <dbReference type="NCBI Taxonomy" id="2594427"/>
    <lineage>
        <taxon>Bacteria</taxon>
        <taxon>Bacillati</taxon>
        <taxon>Bacillota</taxon>
        <taxon>Clostridia</taxon>
        <taxon>Eubacteriales</taxon>
        <taxon>Eubacteriaceae</taxon>
        <taxon>Pseudoramibacter</taxon>
    </lineage>
</organism>
<feature type="transmembrane region" description="Helical" evidence="2">
    <location>
        <begin position="117"/>
        <end position="136"/>
    </location>
</feature>
<comment type="caution">
    <text evidence="4">The sequence shown here is derived from an EMBL/GenBank/DDBJ whole genome shotgun (WGS) entry which is preliminary data.</text>
</comment>
<evidence type="ECO:0000313" key="4">
    <source>
        <dbReference type="EMBL" id="MQM73162.1"/>
    </source>
</evidence>
<gene>
    <name evidence="4" type="ORF">FRC53_07115</name>
</gene>
<feature type="transmembrane region" description="Helical" evidence="2">
    <location>
        <begin position="312"/>
        <end position="331"/>
    </location>
</feature>
<feature type="transmembrane region" description="Helical" evidence="2">
    <location>
        <begin position="90"/>
        <end position="111"/>
    </location>
</feature>
<dbReference type="SMART" id="SM00530">
    <property type="entry name" value="HTH_XRE"/>
    <property type="match status" value="1"/>
</dbReference>
<dbReference type="InterPro" id="IPR001387">
    <property type="entry name" value="Cro/C1-type_HTH"/>
</dbReference>
<dbReference type="EMBL" id="VOGB01000005">
    <property type="protein sequence ID" value="MQM73162.1"/>
    <property type="molecule type" value="Genomic_DNA"/>
</dbReference>
<keyword evidence="2" id="KW-0472">Membrane</keyword>
<feature type="transmembrane region" description="Helical" evidence="2">
    <location>
        <begin position="173"/>
        <end position="198"/>
    </location>
</feature>
<sequence>MEEKKSLGKYIQNKRKNLGMTQKELAAQLFVSESAVSKWERGLSYPDMTLVSPLCEALHISEHELFTASDDWRQRQIEEQARRYKRNKTIWLCVTCIIYAAMLFGTLTWGITTGNGLTTFAYTFGACALLFSLIDVPMLAENDKGVKCFAASFASLLLLEIIARIVSPTNDPHWLWMALPGTALGLLSVFLPIILAYADWDFPFMRHKAAFCLGVDSALIGLLVIFGQFFYGDGHPAVPIASTASMLALIWGVFIVAHYTCWPVPFKISAGLTIGAAFCLFTDALIEALEGYGFRVVFNANRSNSGNIAPDIGLILLAAAAVLAIIQVIILKRRTRP</sequence>
<dbReference type="AlphaFoldDB" id="A0A6L5GSU4"/>
<feature type="transmembrane region" description="Helical" evidence="2">
    <location>
        <begin position="210"/>
        <end position="231"/>
    </location>
</feature>
<feature type="transmembrane region" description="Helical" evidence="2">
    <location>
        <begin position="148"/>
        <end position="167"/>
    </location>
</feature>
<keyword evidence="1" id="KW-0238">DNA-binding</keyword>
<dbReference type="PROSITE" id="PS50943">
    <property type="entry name" value="HTH_CROC1"/>
    <property type="match status" value="1"/>
</dbReference>
<dbReference type="SUPFAM" id="SSF47413">
    <property type="entry name" value="lambda repressor-like DNA-binding domains"/>
    <property type="match status" value="1"/>
</dbReference>
<feature type="transmembrane region" description="Helical" evidence="2">
    <location>
        <begin position="237"/>
        <end position="259"/>
    </location>
</feature>
<evidence type="ECO:0000313" key="5">
    <source>
        <dbReference type="Proteomes" id="UP000473648"/>
    </source>
</evidence>
<protein>
    <submittedName>
        <fullName evidence="4">Helix-turn-helix transcriptional regulator</fullName>
    </submittedName>
</protein>
<proteinExistence type="predicted"/>
<evidence type="ECO:0000256" key="1">
    <source>
        <dbReference type="ARBA" id="ARBA00023125"/>
    </source>
</evidence>
<reference evidence="4" key="1">
    <citation type="journal article" date="2020" name="Appl. Environ. Microbiol.">
        <title>Medium-Chain Fatty Acid Synthesis by 'Candidatus Weimeria bifida' gen. nov., sp. nov., and 'Candidatus Pseudoramibacter fermentans' sp. nov.</title>
        <authorList>
            <person name="Scarborough M.J."/>
            <person name="Myers K.S."/>
            <person name="Donohue T.J."/>
            <person name="Noguera D.R."/>
        </authorList>
    </citation>
    <scope>NUCLEOTIDE SEQUENCE</scope>
    <source>
        <strain evidence="4">EUB1.1</strain>
    </source>
</reference>
<dbReference type="InterPro" id="IPR010982">
    <property type="entry name" value="Lambda_DNA-bd_dom_sf"/>
</dbReference>
<dbReference type="CDD" id="cd00093">
    <property type="entry name" value="HTH_XRE"/>
    <property type="match status" value="1"/>
</dbReference>
<evidence type="ECO:0000259" key="3">
    <source>
        <dbReference type="PROSITE" id="PS50943"/>
    </source>
</evidence>
<dbReference type="PANTHER" id="PTHR46558:SF4">
    <property type="entry name" value="DNA-BIDING PHAGE PROTEIN"/>
    <property type="match status" value="1"/>
</dbReference>
<dbReference type="PANTHER" id="PTHR46558">
    <property type="entry name" value="TRACRIPTIONAL REGULATORY PROTEIN-RELATED-RELATED"/>
    <property type="match status" value="1"/>
</dbReference>
<dbReference type="GO" id="GO:0003677">
    <property type="term" value="F:DNA binding"/>
    <property type="evidence" value="ECO:0007669"/>
    <property type="project" value="UniProtKB-KW"/>
</dbReference>
<accession>A0A6L5GSU4</accession>
<dbReference type="Proteomes" id="UP000473648">
    <property type="component" value="Unassembled WGS sequence"/>
</dbReference>
<name>A0A6L5GSU4_9FIRM</name>
<feature type="domain" description="HTH cro/C1-type" evidence="3">
    <location>
        <begin position="11"/>
        <end position="65"/>
    </location>
</feature>
<dbReference type="Gene3D" id="1.10.260.40">
    <property type="entry name" value="lambda repressor-like DNA-binding domains"/>
    <property type="match status" value="1"/>
</dbReference>